<dbReference type="EMBL" id="CP001941">
    <property type="protein sequence ID" value="ADD08273.1"/>
    <property type="molecule type" value="Genomic_DNA"/>
</dbReference>
<sequence length="267" mass="29758">MKDRVAIVCGASKGMGKAIAKEFAKNGAKVVLVARNEENLLKTMQEITAENVQRFDKGITNRVLAIPGDVRNKDDIKRVIKETVDEFGAIHILVNNAGGPPAGYFEDFKDDDWYNAFNLTFMSVVRFIREVAPYMKNQKYGRIINITSMSVKQPIDNLILSNTMRLAVVGLAKTLATQWAKYGITINNIAPGPIYTERIKELSWSIAEKKGITYEEALKSWIKEVPAERFGEPEEVAYLASFIASERAGYINGTTIQIDGGTIKFVL</sequence>
<dbReference type="PANTHER" id="PTHR42879">
    <property type="entry name" value="3-OXOACYL-(ACYL-CARRIER-PROTEIN) REDUCTASE"/>
    <property type="match status" value="1"/>
</dbReference>
<proteinExistence type="inferred from homology"/>
<protein>
    <submittedName>
        <fullName evidence="2">Short-chain dehydrogenase/reductase SDR</fullName>
    </submittedName>
</protein>
<dbReference type="Gene3D" id="3.40.50.720">
    <property type="entry name" value="NAD(P)-binding Rossmann-like Domain"/>
    <property type="match status" value="1"/>
</dbReference>
<dbReference type="GeneID" id="8827405"/>
<reference evidence="2" key="1">
    <citation type="submission" date="2010-02" db="EMBL/GenBank/DDBJ databases">
        <title>Complete sequence of Aciduliprofundum boonei T469.</title>
        <authorList>
            <consortium name="US DOE Joint Genome Institute"/>
            <person name="Lucas S."/>
            <person name="Copeland A."/>
            <person name="Lapidus A."/>
            <person name="Cheng J.-F."/>
            <person name="Bruce D."/>
            <person name="Goodwin L."/>
            <person name="Pitluck S."/>
            <person name="Saunders E."/>
            <person name="Detter J.C."/>
            <person name="Han C."/>
            <person name="Tapia R."/>
            <person name="Land M."/>
            <person name="Hauser L."/>
            <person name="Kyrpides N."/>
            <person name="Mikhailova N."/>
            <person name="Flores G."/>
            <person name="Reysenbach A.-L."/>
            <person name="Woyke T."/>
        </authorList>
    </citation>
    <scope>NUCLEOTIDE SEQUENCE</scope>
    <source>
        <strain evidence="2">T469</strain>
    </source>
</reference>
<dbReference type="CDD" id="cd05344">
    <property type="entry name" value="BKR_like_SDR_like"/>
    <property type="match status" value="1"/>
</dbReference>
<dbReference type="OrthoDB" id="24596at2157"/>
<gene>
    <name evidence="2" type="ordered locus">Aboo_0462</name>
</gene>
<name>B5IA90_ACIB4</name>
<dbReference type="InterPro" id="IPR036291">
    <property type="entry name" value="NAD(P)-bd_dom_sf"/>
</dbReference>
<dbReference type="FunFam" id="3.40.50.720:FF:000084">
    <property type="entry name" value="Short-chain dehydrogenase reductase"/>
    <property type="match status" value="1"/>
</dbReference>
<dbReference type="KEGG" id="abi:Aboo_0462"/>
<dbReference type="eggNOG" id="arCOG01259">
    <property type="taxonomic scope" value="Archaea"/>
</dbReference>
<dbReference type="PANTHER" id="PTHR42879:SF6">
    <property type="entry name" value="NADPH-DEPENDENT REDUCTASE BACG"/>
    <property type="match status" value="1"/>
</dbReference>
<comment type="similarity">
    <text evidence="1">Belongs to the short-chain dehydrogenases/reductases (SDR) family.</text>
</comment>
<dbReference type="PRINTS" id="PR00080">
    <property type="entry name" value="SDRFAMILY"/>
</dbReference>
<evidence type="ECO:0000313" key="2">
    <source>
        <dbReference type="EMBL" id="ADD08273.1"/>
    </source>
</evidence>
<dbReference type="AlphaFoldDB" id="B5IA90"/>
<dbReference type="InterPro" id="IPR002347">
    <property type="entry name" value="SDR_fam"/>
</dbReference>
<evidence type="ECO:0000313" key="3">
    <source>
        <dbReference type="Proteomes" id="UP000001400"/>
    </source>
</evidence>
<dbReference type="RefSeq" id="WP_008082002.1">
    <property type="nucleotide sequence ID" value="NC_013926.1"/>
</dbReference>
<keyword evidence="3" id="KW-1185">Reference proteome</keyword>
<dbReference type="Pfam" id="PF13561">
    <property type="entry name" value="adh_short_C2"/>
    <property type="match status" value="1"/>
</dbReference>
<evidence type="ECO:0000256" key="1">
    <source>
        <dbReference type="ARBA" id="ARBA00006484"/>
    </source>
</evidence>
<dbReference type="Proteomes" id="UP000001400">
    <property type="component" value="Chromosome"/>
</dbReference>
<dbReference type="HOGENOM" id="CLU_010194_1_2_2"/>
<dbReference type="STRING" id="439481.Aboo_0462"/>
<dbReference type="SUPFAM" id="SSF51735">
    <property type="entry name" value="NAD(P)-binding Rossmann-fold domains"/>
    <property type="match status" value="1"/>
</dbReference>
<dbReference type="PRINTS" id="PR00081">
    <property type="entry name" value="GDHRDH"/>
</dbReference>
<accession>B5IA90</accession>
<organism evidence="2 3">
    <name type="scientific">Aciduliprofundum boonei (strain DSM 19572 / T469)</name>
    <dbReference type="NCBI Taxonomy" id="439481"/>
    <lineage>
        <taxon>Archaea</taxon>
        <taxon>Methanobacteriati</taxon>
        <taxon>Thermoplasmatota</taxon>
        <taxon>DHVE2 group</taxon>
        <taxon>Candidatus Aciduliprofundum</taxon>
    </lineage>
</organism>
<dbReference type="InterPro" id="IPR050259">
    <property type="entry name" value="SDR"/>
</dbReference>